<proteinExistence type="predicted"/>
<keyword evidence="3" id="KW-1185">Reference proteome</keyword>
<dbReference type="EMBL" id="JBBWWQ010000011">
    <property type="protein sequence ID" value="KAK8936161.1"/>
    <property type="molecule type" value="Genomic_DNA"/>
</dbReference>
<protein>
    <recommendedName>
        <fullName evidence="1">Transposase (putative) gypsy type domain-containing protein</fullName>
    </recommendedName>
</protein>
<reference evidence="2 3" key="1">
    <citation type="journal article" date="2022" name="Nat. Plants">
        <title>Genomes of leafy and leafless Platanthera orchids illuminate the evolution of mycoheterotrophy.</title>
        <authorList>
            <person name="Li M.H."/>
            <person name="Liu K.W."/>
            <person name="Li Z."/>
            <person name="Lu H.C."/>
            <person name="Ye Q.L."/>
            <person name="Zhang D."/>
            <person name="Wang J.Y."/>
            <person name="Li Y.F."/>
            <person name="Zhong Z.M."/>
            <person name="Liu X."/>
            <person name="Yu X."/>
            <person name="Liu D.K."/>
            <person name="Tu X.D."/>
            <person name="Liu B."/>
            <person name="Hao Y."/>
            <person name="Liao X.Y."/>
            <person name="Jiang Y.T."/>
            <person name="Sun W.H."/>
            <person name="Chen J."/>
            <person name="Chen Y.Q."/>
            <person name="Ai Y."/>
            <person name="Zhai J.W."/>
            <person name="Wu S.S."/>
            <person name="Zhou Z."/>
            <person name="Hsiao Y.Y."/>
            <person name="Wu W.L."/>
            <person name="Chen Y.Y."/>
            <person name="Lin Y.F."/>
            <person name="Hsu J.L."/>
            <person name="Li C.Y."/>
            <person name="Wang Z.W."/>
            <person name="Zhao X."/>
            <person name="Zhong W.Y."/>
            <person name="Ma X.K."/>
            <person name="Ma L."/>
            <person name="Huang J."/>
            <person name="Chen G.Z."/>
            <person name="Huang M.Z."/>
            <person name="Huang L."/>
            <person name="Peng D.H."/>
            <person name="Luo Y.B."/>
            <person name="Zou S.Q."/>
            <person name="Chen S.P."/>
            <person name="Lan S."/>
            <person name="Tsai W.C."/>
            <person name="Van de Peer Y."/>
            <person name="Liu Z.J."/>
        </authorList>
    </citation>
    <scope>NUCLEOTIDE SEQUENCE [LARGE SCALE GENOMIC DNA]</scope>
    <source>
        <strain evidence="2">Lor287</strain>
    </source>
</reference>
<sequence length="142" mass="16305">MLSARTDAAGDFRATDHKKCKLTDADLQVFVKKYMADSPVHVRLPLDQERINTSTGNQIVVLIDDFDCGFKFPLLWEIVEIFEHYGIVPGQLAPNTLAAIYSYVSYLRFENITFSLNIFRKIFFVRLITPLGGRPYKGVMYF</sequence>
<dbReference type="AlphaFoldDB" id="A0AAP0BFT3"/>
<gene>
    <name evidence="2" type="ORF">KSP39_PZI012838</name>
</gene>
<evidence type="ECO:0000259" key="1">
    <source>
        <dbReference type="Pfam" id="PF04195"/>
    </source>
</evidence>
<organism evidence="2 3">
    <name type="scientific">Platanthera zijinensis</name>
    <dbReference type="NCBI Taxonomy" id="2320716"/>
    <lineage>
        <taxon>Eukaryota</taxon>
        <taxon>Viridiplantae</taxon>
        <taxon>Streptophyta</taxon>
        <taxon>Embryophyta</taxon>
        <taxon>Tracheophyta</taxon>
        <taxon>Spermatophyta</taxon>
        <taxon>Magnoliopsida</taxon>
        <taxon>Liliopsida</taxon>
        <taxon>Asparagales</taxon>
        <taxon>Orchidaceae</taxon>
        <taxon>Orchidoideae</taxon>
        <taxon>Orchideae</taxon>
        <taxon>Orchidinae</taxon>
        <taxon>Platanthera</taxon>
    </lineage>
</organism>
<dbReference type="Pfam" id="PF04195">
    <property type="entry name" value="Transposase_28"/>
    <property type="match status" value="1"/>
</dbReference>
<evidence type="ECO:0000313" key="2">
    <source>
        <dbReference type="EMBL" id="KAK8936161.1"/>
    </source>
</evidence>
<feature type="domain" description="Transposase (putative) gypsy type" evidence="1">
    <location>
        <begin position="60"/>
        <end position="126"/>
    </location>
</feature>
<comment type="caution">
    <text evidence="2">The sequence shown here is derived from an EMBL/GenBank/DDBJ whole genome shotgun (WGS) entry which is preliminary data.</text>
</comment>
<name>A0AAP0BFT3_9ASPA</name>
<evidence type="ECO:0000313" key="3">
    <source>
        <dbReference type="Proteomes" id="UP001418222"/>
    </source>
</evidence>
<dbReference type="InterPro" id="IPR007321">
    <property type="entry name" value="Transposase_28"/>
</dbReference>
<accession>A0AAP0BFT3</accession>
<dbReference type="Proteomes" id="UP001418222">
    <property type="component" value="Unassembled WGS sequence"/>
</dbReference>